<feature type="binding site" evidence="16">
    <location>
        <position position="77"/>
    </location>
    <ligand>
        <name>Mg(2+)</name>
        <dbReference type="ChEBI" id="CHEBI:18420"/>
        <label>1</label>
        <note>catalytic</note>
    </ligand>
</feature>
<dbReference type="GO" id="GO:0005525">
    <property type="term" value="F:GTP binding"/>
    <property type="evidence" value="ECO:0007669"/>
    <property type="project" value="UniProtKB-UniRule"/>
</dbReference>
<dbReference type="Gene3D" id="3.30.70.3000">
    <property type="match status" value="1"/>
</dbReference>
<comment type="function">
    <text evidence="1 14">Adds a GMP to the 5'-end of tRNA(His) after transcription and RNase P cleavage.</text>
</comment>
<dbReference type="GO" id="GO:0006400">
    <property type="term" value="P:tRNA modification"/>
    <property type="evidence" value="ECO:0007669"/>
    <property type="project" value="UniProtKB-UniRule"/>
</dbReference>
<feature type="domain" description="tRNAHis guanylyltransferase catalytic" evidence="17">
    <location>
        <begin position="6"/>
        <end position="129"/>
    </location>
</feature>
<evidence type="ECO:0000259" key="18">
    <source>
        <dbReference type="Pfam" id="PF14413"/>
    </source>
</evidence>
<feature type="binding site" evidence="16">
    <location>
        <position position="29"/>
    </location>
    <ligand>
        <name>Mg(2+)</name>
        <dbReference type="ChEBI" id="CHEBI:18420"/>
        <label>2</label>
        <note>catalytic</note>
    </ligand>
</feature>
<feature type="binding site" evidence="15">
    <location>
        <begin position="76"/>
        <end position="77"/>
    </location>
    <ligand>
        <name>GTP</name>
        <dbReference type="ChEBI" id="CHEBI:37565"/>
    </ligand>
</feature>
<dbReference type="PANTHER" id="PTHR12729">
    <property type="entry name" value="TRNA(HIS) GUANYLYLTRANSFERASE-RELATED"/>
    <property type="match status" value="1"/>
</dbReference>
<dbReference type="EC" id="2.7.7.79" evidence="3 14"/>
<evidence type="ECO:0000256" key="5">
    <source>
        <dbReference type="ARBA" id="ARBA00022679"/>
    </source>
</evidence>
<evidence type="ECO:0000313" key="19">
    <source>
        <dbReference type="EMBL" id="WFD34365.1"/>
    </source>
</evidence>
<sequence>MAGSRFEYVRKYEISDVAIPNTYLIVRIDGKGFHKFSAAHGFQKPNDIDALELMNEAARQVMTEFKGHITLAFGESDEYSFLIDRASTLKLITHIVSLFTAAYVMNWDKYMKRPLTAIPSFDGRAVIYPSPKEIRDYFSWRQADTHINNLYNTVFWALVHAGQSEREAHETLKGTVSSDKHEILFSRFGINYDSIPEFFRKGTTLVWAVKPQTADQPARSNPRKELRTLHVDIIGDDFWTQTEGVNAPPMNDSLPYWEQPSRLNGNGLGANILSQFG</sequence>
<evidence type="ECO:0000256" key="14">
    <source>
        <dbReference type="PIRNR" id="PIRNR028980"/>
    </source>
</evidence>
<feature type="binding site" evidence="15">
    <location>
        <begin position="29"/>
        <end position="34"/>
    </location>
    <ligand>
        <name>GTP</name>
        <dbReference type="ChEBI" id="CHEBI:37565"/>
    </ligand>
</feature>
<evidence type="ECO:0000256" key="8">
    <source>
        <dbReference type="ARBA" id="ARBA00022723"/>
    </source>
</evidence>
<keyword evidence="8 14" id="KW-0479">Metal-binding</keyword>
<evidence type="ECO:0000256" key="12">
    <source>
        <dbReference type="ARBA" id="ARBA00032480"/>
    </source>
</evidence>
<evidence type="ECO:0000256" key="10">
    <source>
        <dbReference type="ARBA" id="ARBA00022842"/>
    </source>
</evidence>
<feature type="binding site" evidence="16">
    <location>
        <position position="29"/>
    </location>
    <ligand>
        <name>Mg(2+)</name>
        <dbReference type="ChEBI" id="CHEBI:18420"/>
        <label>1</label>
        <note>catalytic</note>
    </ligand>
</feature>
<proteinExistence type="inferred from homology"/>
<evidence type="ECO:0000256" key="2">
    <source>
        <dbReference type="ARBA" id="ARBA00010113"/>
    </source>
</evidence>
<evidence type="ECO:0000256" key="7">
    <source>
        <dbReference type="ARBA" id="ARBA00022695"/>
    </source>
</evidence>
<evidence type="ECO:0000256" key="6">
    <source>
        <dbReference type="ARBA" id="ARBA00022694"/>
    </source>
</evidence>
<evidence type="ECO:0000313" key="20">
    <source>
        <dbReference type="Proteomes" id="UP001219933"/>
    </source>
</evidence>
<dbReference type="AlphaFoldDB" id="A0AAF0J5S6"/>
<evidence type="ECO:0000256" key="13">
    <source>
        <dbReference type="ARBA" id="ARBA00047281"/>
    </source>
</evidence>
<evidence type="ECO:0000256" key="1">
    <source>
        <dbReference type="ARBA" id="ARBA00002939"/>
    </source>
</evidence>
<dbReference type="EMBL" id="CP119878">
    <property type="protein sequence ID" value="WFD34365.1"/>
    <property type="molecule type" value="Genomic_DNA"/>
</dbReference>
<dbReference type="GO" id="GO:0000287">
    <property type="term" value="F:magnesium ion binding"/>
    <property type="evidence" value="ECO:0007669"/>
    <property type="project" value="UniProtKB-UniRule"/>
</dbReference>
<reference evidence="19" key="1">
    <citation type="submission" date="2023-03" db="EMBL/GenBank/DDBJ databases">
        <title>Mating type loci evolution in Malassezia.</title>
        <authorList>
            <person name="Coelho M.A."/>
        </authorList>
    </citation>
    <scope>NUCLEOTIDE SEQUENCE</scope>
    <source>
        <strain evidence="19">CBS 11721</strain>
    </source>
</reference>
<keyword evidence="20" id="KW-1185">Reference proteome</keyword>
<feature type="binding site" evidence="16">
    <location>
        <position position="30"/>
    </location>
    <ligand>
        <name>Mg(2+)</name>
        <dbReference type="ChEBI" id="CHEBI:18420"/>
        <label>1</label>
        <note>catalytic</note>
    </ligand>
</feature>
<dbReference type="Pfam" id="PF04446">
    <property type="entry name" value="Thg1"/>
    <property type="match status" value="1"/>
</dbReference>
<keyword evidence="6 14" id="KW-0819">tRNA processing</keyword>
<comment type="cofactor">
    <cofactor evidence="16">
        <name>Mg(2+)</name>
        <dbReference type="ChEBI" id="CHEBI:18420"/>
    </cofactor>
    <text evidence="16">Binds 2 magnesium ions per subunit.</text>
</comment>
<keyword evidence="11 14" id="KW-0342">GTP-binding</keyword>
<evidence type="ECO:0000256" key="11">
    <source>
        <dbReference type="ARBA" id="ARBA00023134"/>
    </source>
</evidence>
<evidence type="ECO:0000256" key="16">
    <source>
        <dbReference type="PIRSR" id="PIRSR028980-2"/>
    </source>
</evidence>
<feature type="binding site" evidence="16">
    <location>
        <position position="77"/>
    </location>
    <ligand>
        <name>Mg(2+)</name>
        <dbReference type="ChEBI" id="CHEBI:18420"/>
        <label>2</label>
        <note>catalytic</note>
    </ligand>
</feature>
<dbReference type="Proteomes" id="UP001219933">
    <property type="component" value="Chromosome 2"/>
</dbReference>
<feature type="domain" description="Thg1 C-terminal" evidence="18">
    <location>
        <begin position="132"/>
        <end position="220"/>
    </location>
</feature>
<keyword evidence="7 14" id="KW-0548">Nucleotidyltransferase</keyword>
<dbReference type="PIRSF" id="PIRSF028980">
    <property type="entry name" value="tRNAHis_guanylyltransferase"/>
    <property type="match status" value="1"/>
</dbReference>
<dbReference type="InterPro" id="IPR038469">
    <property type="entry name" value="tRNAHis_GuaTrfase_Thg1_sf"/>
</dbReference>
<evidence type="ECO:0000256" key="4">
    <source>
        <dbReference type="ARBA" id="ARBA00015443"/>
    </source>
</evidence>
<dbReference type="InterPro" id="IPR007537">
    <property type="entry name" value="tRNAHis_GuaTrfase_Thg1"/>
</dbReference>
<evidence type="ECO:0000259" key="17">
    <source>
        <dbReference type="Pfam" id="PF04446"/>
    </source>
</evidence>
<dbReference type="FunFam" id="3.30.70.3000:FF:000001">
    <property type="entry name" value="tRNA(His) guanylyltransferase"/>
    <property type="match status" value="1"/>
</dbReference>
<dbReference type="InterPro" id="IPR025845">
    <property type="entry name" value="Thg1_C_dom"/>
</dbReference>
<accession>A0AAF0J5S6</accession>
<keyword evidence="9 14" id="KW-0547">Nucleotide-binding</keyword>
<organism evidence="19 20">
    <name type="scientific">Malassezia cuniculi</name>
    <dbReference type="NCBI Taxonomy" id="948313"/>
    <lineage>
        <taxon>Eukaryota</taxon>
        <taxon>Fungi</taxon>
        <taxon>Dikarya</taxon>
        <taxon>Basidiomycota</taxon>
        <taxon>Ustilaginomycotina</taxon>
        <taxon>Malasseziomycetes</taxon>
        <taxon>Malasseziales</taxon>
        <taxon>Malasseziaceae</taxon>
        <taxon>Malassezia</taxon>
    </lineage>
</organism>
<gene>
    <name evidence="19" type="primary">THG1</name>
    <name evidence="19" type="ORF">MCUN1_001204</name>
</gene>
<dbReference type="PANTHER" id="PTHR12729:SF6">
    <property type="entry name" value="TRNA(HIS) GUANYLYLTRANSFERASE-RELATED"/>
    <property type="match status" value="1"/>
</dbReference>
<dbReference type="Pfam" id="PF14413">
    <property type="entry name" value="Thg1C"/>
    <property type="match status" value="1"/>
</dbReference>
<dbReference type="InterPro" id="IPR024956">
    <property type="entry name" value="tRNAHis_GuaTrfase_cat"/>
</dbReference>
<keyword evidence="5 14" id="KW-0808">Transferase</keyword>
<evidence type="ECO:0000256" key="3">
    <source>
        <dbReference type="ARBA" id="ARBA00012511"/>
    </source>
</evidence>
<comment type="similarity">
    <text evidence="2 14">Belongs to the tRNA(His) guanylyltransferase family.</text>
</comment>
<comment type="catalytic activity">
    <reaction evidence="13 14">
        <text>a 5'-end ribonucleotide-tRNA(His) + GTP + ATP + H2O = a 5'-end phospho-guanosine-ribonucleotide-tRNA(His) + AMP + 2 diphosphate + H(+)</text>
        <dbReference type="Rhea" id="RHEA:54564"/>
        <dbReference type="Rhea" id="RHEA-COMP:14193"/>
        <dbReference type="Rhea" id="RHEA-COMP:14917"/>
        <dbReference type="ChEBI" id="CHEBI:15377"/>
        <dbReference type="ChEBI" id="CHEBI:15378"/>
        <dbReference type="ChEBI" id="CHEBI:30616"/>
        <dbReference type="ChEBI" id="CHEBI:33019"/>
        <dbReference type="ChEBI" id="CHEBI:37565"/>
        <dbReference type="ChEBI" id="CHEBI:138282"/>
        <dbReference type="ChEBI" id="CHEBI:141847"/>
        <dbReference type="ChEBI" id="CHEBI:456215"/>
        <dbReference type="EC" id="2.7.7.79"/>
    </reaction>
</comment>
<keyword evidence="10 14" id="KW-0460">Magnesium</keyword>
<name>A0AAF0J5S6_9BASI</name>
<evidence type="ECO:0000256" key="15">
    <source>
        <dbReference type="PIRSR" id="PIRSR028980-1"/>
    </source>
</evidence>
<evidence type="ECO:0000256" key="9">
    <source>
        <dbReference type="ARBA" id="ARBA00022741"/>
    </source>
</evidence>
<protein>
    <recommendedName>
        <fullName evidence="4 14">tRNA(His) guanylyltransferase</fullName>
        <ecNumber evidence="3 14">2.7.7.79</ecNumber>
    </recommendedName>
    <alternativeName>
        <fullName evidence="12 14">tRNA-histidine guanylyltransferase</fullName>
    </alternativeName>
</protein>
<dbReference type="GO" id="GO:0008193">
    <property type="term" value="F:tRNA guanylyltransferase activity"/>
    <property type="evidence" value="ECO:0007669"/>
    <property type="project" value="UniProtKB-UniRule"/>
</dbReference>